<protein>
    <submittedName>
        <fullName evidence="1">Uncharacterized protein</fullName>
    </submittedName>
</protein>
<dbReference type="AlphaFoldDB" id="A0A2G3AIS1"/>
<reference evidence="1 2" key="1">
    <citation type="journal article" date="2014" name="Nat. Genet.">
        <title>Genome sequence of the hot pepper provides insights into the evolution of pungency in Capsicum species.</title>
        <authorList>
            <person name="Kim S."/>
            <person name="Park M."/>
            <person name="Yeom S.I."/>
            <person name="Kim Y.M."/>
            <person name="Lee J.M."/>
            <person name="Lee H.A."/>
            <person name="Seo E."/>
            <person name="Choi J."/>
            <person name="Cheong K."/>
            <person name="Kim K.T."/>
            <person name="Jung K."/>
            <person name="Lee G.W."/>
            <person name="Oh S.K."/>
            <person name="Bae C."/>
            <person name="Kim S.B."/>
            <person name="Lee H.Y."/>
            <person name="Kim S.Y."/>
            <person name="Kim M.S."/>
            <person name="Kang B.C."/>
            <person name="Jo Y.D."/>
            <person name="Yang H.B."/>
            <person name="Jeong H.J."/>
            <person name="Kang W.H."/>
            <person name="Kwon J.K."/>
            <person name="Shin C."/>
            <person name="Lim J.Y."/>
            <person name="Park J.H."/>
            <person name="Huh J.H."/>
            <person name="Kim J.S."/>
            <person name="Kim B.D."/>
            <person name="Cohen O."/>
            <person name="Paran I."/>
            <person name="Suh M.C."/>
            <person name="Lee S.B."/>
            <person name="Kim Y.K."/>
            <person name="Shin Y."/>
            <person name="Noh S.J."/>
            <person name="Park J."/>
            <person name="Seo Y.S."/>
            <person name="Kwon S.Y."/>
            <person name="Kim H.A."/>
            <person name="Park J.M."/>
            <person name="Kim H.J."/>
            <person name="Choi S.B."/>
            <person name="Bosland P.W."/>
            <person name="Reeves G."/>
            <person name="Jo S.H."/>
            <person name="Lee B.W."/>
            <person name="Cho H.T."/>
            <person name="Choi H.S."/>
            <person name="Lee M.S."/>
            <person name="Yu Y."/>
            <person name="Do Choi Y."/>
            <person name="Park B.S."/>
            <person name="van Deynze A."/>
            <person name="Ashrafi H."/>
            <person name="Hill T."/>
            <person name="Kim W.T."/>
            <person name="Pai H.S."/>
            <person name="Ahn H.K."/>
            <person name="Yeam I."/>
            <person name="Giovannoni J.J."/>
            <person name="Rose J.K."/>
            <person name="Sorensen I."/>
            <person name="Lee S.J."/>
            <person name="Kim R.W."/>
            <person name="Choi I.Y."/>
            <person name="Choi B.S."/>
            <person name="Lim J.S."/>
            <person name="Lee Y.H."/>
            <person name="Choi D."/>
        </authorList>
    </citation>
    <scope>NUCLEOTIDE SEQUENCE [LARGE SCALE GENOMIC DNA]</scope>
    <source>
        <strain evidence="2">cv. CM334</strain>
    </source>
</reference>
<keyword evidence="2" id="KW-1185">Reference proteome</keyword>
<name>A0A2G3AIS1_CAPAN</name>
<comment type="caution">
    <text evidence="1">The sequence shown here is derived from an EMBL/GenBank/DDBJ whole genome shotgun (WGS) entry which is preliminary data.</text>
</comment>
<accession>A0A2G3AIS1</accession>
<gene>
    <name evidence="1" type="ORF">T459_02021</name>
</gene>
<evidence type="ECO:0000313" key="2">
    <source>
        <dbReference type="Proteomes" id="UP000222542"/>
    </source>
</evidence>
<evidence type="ECO:0000313" key="1">
    <source>
        <dbReference type="EMBL" id="PHT94139.1"/>
    </source>
</evidence>
<dbReference type="Proteomes" id="UP000222542">
    <property type="component" value="Unassembled WGS sequence"/>
</dbReference>
<sequence>MEGILPLTNQMELFTGLNSEEADTVDWVVILDADMIIRGQTIPWEIRAEKEKLVSMYYGKHLGILGIDHKDLHNHSELEKE</sequence>
<dbReference type="EMBL" id="AYRZ02000001">
    <property type="protein sequence ID" value="PHT94139.1"/>
    <property type="molecule type" value="Genomic_DNA"/>
</dbReference>
<reference evidence="1 2" key="2">
    <citation type="journal article" date="2017" name="Genome Biol.">
        <title>New reference genome sequences of hot pepper reveal the massive evolution of plant disease-resistance genes by retroduplication.</title>
        <authorList>
            <person name="Kim S."/>
            <person name="Park J."/>
            <person name="Yeom S.I."/>
            <person name="Kim Y.M."/>
            <person name="Seo E."/>
            <person name="Kim K.T."/>
            <person name="Kim M.S."/>
            <person name="Lee J.M."/>
            <person name="Cheong K."/>
            <person name="Shin H.S."/>
            <person name="Kim S.B."/>
            <person name="Han K."/>
            <person name="Lee J."/>
            <person name="Park M."/>
            <person name="Lee H.A."/>
            <person name="Lee H.Y."/>
            <person name="Lee Y."/>
            <person name="Oh S."/>
            <person name="Lee J.H."/>
            <person name="Choi E."/>
            <person name="Choi E."/>
            <person name="Lee S.E."/>
            <person name="Jeon J."/>
            <person name="Kim H."/>
            <person name="Choi G."/>
            <person name="Song H."/>
            <person name="Lee J."/>
            <person name="Lee S.C."/>
            <person name="Kwon J.K."/>
            <person name="Lee H.Y."/>
            <person name="Koo N."/>
            <person name="Hong Y."/>
            <person name="Kim R.W."/>
            <person name="Kang W.H."/>
            <person name="Huh J.H."/>
            <person name="Kang B.C."/>
            <person name="Yang T.J."/>
            <person name="Lee Y.H."/>
            <person name="Bennetzen J.L."/>
            <person name="Choi D."/>
        </authorList>
    </citation>
    <scope>NUCLEOTIDE SEQUENCE [LARGE SCALE GENOMIC DNA]</scope>
    <source>
        <strain evidence="2">cv. CM334</strain>
    </source>
</reference>
<dbReference type="STRING" id="4072.A0A2G3AIS1"/>
<proteinExistence type="predicted"/>
<dbReference type="Gramene" id="PHT94139">
    <property type="protein sequence ID" value="PHT94139"/>
    <property type="gene ID" value="T459_02021"/>
</dbReference>
<organism evidence="1 2">
    <name type="scientific">Capsicum annuum</name>
    <name type="common">Capsicum pepper</name>
    <dbReference type="NCBI Taxonomy" id="4072"/>
    <lineage>
        <taxon>Eukaryota</taxon>
        <taxon>Viridiplantae</taxon>
        <taxon>Streptophyta</taxon>
        <taxon>Embryophyta</taxon>
        <taxon>Tracheophyta</taxon>
        <taxon>Spermatophyta</taxon>
        <taxon>Magnoliopsida</taxon>
        <taxon>eudicotyledons</taxon>
        <taxon>Gunneridae</taxon>
        <taxon>Pentapetalae</taxon>
        <taxon>asterids</taxon>
        <taxon>lamiids</taxon>
        <taxon>Solanales</taxon>
        <taxon>Solanaceae</taxon>
        <taxon>Solanoideae</taxon>
        <taxon>Capsiceae</taxon>
        <taxon>Capsicum</taxon>
    </lineage>
</organism>